<evidence type="ECO:0000313" key="2">
    <source>
        <dbReference type="EMBL" id="RLM91415.1"/>
    </source>
</evidence>
<gene>
    <name evidence="2" type="ORF">C2845_PM08G20340</name>
</gene>
<evidence type="ECO:0000256" key="1">
    <source>
        <dbReference type="SAM" id="MobiDB-lite"/>
    </source>
</evidence>
<protein>
    <submittedName>
        <fullName evidence="2">Uncharacterized protein</fullName>
    </submittedName>
</protein>
<comment type="caution">
    <text evidence="2">The sequence shown here is derived from an EMBL/GenBank/DDBJ whole genome shotgun (WGS) entry which is preliminary data.</text>
</comment>
<sequence length="76" mass="8693">MVEQRCPILHTAGSGFHEQRENIHVRIPPPQNAYGQRLLQKLLLPNPPSSPNTVEDEFGSYILQRTEESEKATQLR</sequence>
<feature type="compositionally biased region" description="Basic and acidic residues" evidence="1">
    <location>
        <begin position="65"/>
        <end position="76"/>
    </location>
</feature>
<dbReference type="Proteomes" id="UP000275267">
    <property type="component" value="Unassembled WGS sequence"/>
</dbReference>
<dbReference type="AlphaFoldDB" id="A0A3L6QWH5"/>
<evidence type="ECO:0000313" key="3">
    <source>
        <dbReference type="Proteomes" id="UP000275267"/>
    </source>
</evidence>
<keyword evidence="3" id="KW-1185">Reference proteome</keyword>
<reference evidence="3" key="1">
    <citation type="journal article" date="2019" name="Nat. Commun.">
        <title>The genome of broomcorn millet.</title>
        <authorList>
            <person name="Zou C."/>
            <person name="Miki D."/>
            <person name="Li D."/>
            <person name="Tang Q."/>
            <person name="Xiao L."/>
            <person name="Rajput S."/>
            <person name="Deng P."/>
            <person name="Jia W."/>
            <person name="Huang R."/>
            <person name="Zhang M."/>
            <person name="Sun Y."/>
            <person name="Hu J."/>
            <person name="Fu X."/>
            <person name="Schnable P.S."/>
            <person name="Li F."/>
            <person name="Zhang H."/>
            <person name="Feng B."/>
            <person name="Zhu X."/>
            <person name="Liu R."/>
            <person name="Schnable J.C."/>
            <person name="Zhu J.-K."/>
            <person name="Zhang H."/>
        </authorList>
    </citation>
    <scope>NUCLEOTIDE SEQUENCE [LARGE SCALE GENOMIC DNA]</scope>
</reference>
<dbReference type="EMBL" id="PQIB02000010">
    <property type="protein sequence ID" value="RLM91415.1"/>
    <property type="molecule type" value="Genomic_DNA"/>
</dbReference>
<name>A0A3L6QWH5_PANMI</name>
<feature type="region of interest" description="Disordered" evidence="1">
    <location>
        <begin position="47"/>
        <end position="76"/>
    </location>
</feature>
<accession>A0A3L6QWH5</accession>
<organism evidence="2 3">
    <name type="scientific">Panicum miliaceum</name>
    <name type="common">Proso millet</name>
    <name type="synonym">Broomcorn millet</name>
    <dbReference type="NCBI Taxonomy" id="4540"/>
    <lineage>
        <taxon>Eukaryota</taxon>
        <taxon>Viridiplantae</taxon>
        <taxon>Streptophyta</taxon>
        <taxon>Embryophyta</taxon>
        <taxon>Tracheophyta</taxon>
        <taxon>Spermatophyta</taxon>
        <taxon>Magnoliopsida</taxon>
        <taxon>Liliopsida</taxon>
        <taxon>Poales</taxon>
        <taxon>Poaceae</taxon>
        <taxon>PACMAD clade</taxon>
        <taxon>Panicoideae</taxon>
        <taxon>Panicodae</taxon>
        <taxon>Paniceae</taxon>
        <taxon>Panicinae</taxon>
        <taxon>Panicum</taxon>
        <taxon>Panicum sect. Panicum</taxon>
    </lineage>
</organism>
<proteinExistence type="predicted"/>